<gene>
    <name evidence="1" type="ORF">MML48_9g00016282</name>
</gene>
<name>A0ACB9SIT7_HOLOL</name>
<organism evidence="1 2">
    <name type="scientific">Holotrichia oblita</name>
    <name type="common">Chafer beetle</name>
    <dbReference type="NCBI Taxonomy" id="644536"/>
    <lineage>
        <taxon>Eukaryota</taxon>
        <taxon>Metazoa</taxon>
        <taxon>Ecdysozoa</taxon>
        <taxon>Arthropoda</taxon>
        <taxon>Hexapoda</taxon>
        <taxon>Insecta</taxon>
        <taxon>Pterygota</taxon>
        <taxon>Neoptera</taxon>
        <taxon>Endopterygota</taxon>
        <taxon>Coleoptera</taxon>
        <taxon>Polyphaga</taxon>
        <taxon>Scarabaeiformia</taxon>
        <taxon>Scarabaeidae</taxon>
        <taxon>Melolonthinae</taxon>
        <taxon>Holotrichia</taxon>
    </lineage>
</organism>
<accession>A0ACB9SIT7</accession>
<comment type="caution">
    <text evidence="1">The sequence shown here is derived from an EMBL/GenBank/DDBJ whole genome shotgun (WGS) entry which is preliminary data.</text>
</comment>
<sequence length="355" mass="40400">MSPGNLSDFAQSNQHIISLTTIATVTALIGAYLYYRKATATVKIPKNWIRVARVKQLCVYPLKSGRRRELDSAECTKVGLSFTENNVELRDRYFIAYGEDTHEFRTARTFPKLVLIETSINSNGDVVFTAPGQNPLIVKLPNSESKLTTVRLHNQAPVEALDCGNEAGIWFSRFLLDKPFGIRLGYYRSQFRRNIKKQFPKRFHAFTKLRVDSAVSALFLIYSTVHFIKKTEHESSIQALNTELETPVTANNFRGNIIVESKYLKAYAEEDWDWVRIGDAIFKNVKPCTRCIFTTVDPETGTFSNHREPMKCLERINGLKEPAHINCEGKKGVMGIHLELWKRGHIQVGDEVLIA</sequence>
<evidence type="ECO:0000313" key="1">
    <source>
        <dbReference type="EMBL" id="KAI4455219.1"/>
    </source>
</evidence>
<dbReference type="Proteomes" id="UP001056778">
    <property type="component" value="Chromosome 9"/>
</dbReference>
<proteinExistence type="predicted"/>
<keyword evidence="2" id="KW-1185">Reference proteome</keyword>
<protein>
    <submittedName>
        <fullName evidence="1">Molybdopterin cofactor sulfurase mosc</fullName>
    </submittedName>
</protein>
<dbReference type="EMBL" id="CM043023">
    <property type="protein sequence ID" value="KAI4455219.1"/>
    <property type="molecule type" value="Genomic_DNA"/>
</dbReference>
<evidence type="ECO:0000313" key="2">
    <source>
        <dbReference type="Proteomes" id="UP001056778"/>
    </source>
</evidence>
<reference evidence="1" key="1">
    <citation type="submission" date="2022-04" db="EMBL/GenBank/DDBJ databases">
        <title>Chromosome-scale genome assembly of Holotrichia oblita Faldermann.</title>
        <authorList>
            <person name="Rongchong L."/>
        </authorList>
    </citation>
    <scope>NUCLEOTIDE SEQUENCE</scope>
    <source>
        <strain evidence="1">81SQS9</strain>
    </source>
</reference>